<reference evidence="1" key="2">
    <citation type="submission" date="2021-04" db="EMBL/GenBank/DDBJ databases">
        <authorList>
            <person name="Gilroy R."/>
        </authorList>
    </citation>
    <scope>NUCLEOTIDE SEQUENCE</scope>
    <source>
        <strain evidence="1">CHK32-1732</strain>
    </source>
</reference>
<protein>
    <submittedName>
        <fullName evidence="1">Uncharacterized protein</fullName>
    </submittedName>
</protein>
<gene>
    <name evidence="1" type="ORF">H9870_04225</name>
</gene>
<organism evidence="1 2">
    <name type="scientific">Candidatus Corynebacterium avicola</name>
    <dbReference type="NCBI Taxonomy" id="2838527"/>
    <lineage>
        <taxon>Bacteria</taxon>
        <taxon>Bacillati</taxon>
        <taxon>Actinomycetota</taxon>
        <taxon>Actinomycetes</taxon>
        <taxon>Mycobacteriales</taxon>
        <taxon>Corynebacteriaceae</taxon>
        <taxon>Corynebacterium</taxon>
    </lineage>
</organism>
<reference evidence="1" key="1">
    <citation type="journal article" date="2021" name="PeerJ">
        <title>Extensive microbial diversity within the chicken gut microbiome revealed by metagenomics and culture.</title>
        <authorList>
            <person name="Gilroy R."/>
            <person name="Ravi A."/>
            <person name="Getino M."/>
            <person name="Pursley I."/>
            <person name="Horton D.L."/>
            <person name="Alikhan N.F."/>
            <person name="Baker D."/>
            <person name="Gharbi K."/>
            <person name="Hall N."/>
            <person name="Watson M."/>
            <person name="Adriaenssens E.M."/>
            <person name="Foster-Nyarko E."/>
            <person name="Jarju S."/>
            <person name="Secka A."/>
            <person name="Antonio M."/>
            <person name="Oren A."/>
            <person name="Chaudhuri R.R."/>
            <person name="La Ragione R."/>
            <person name="Hildebrand F."/>
            <person name="Pallen M.J."/>
        </authorList>
    </citation>
    <scope>NUCLEOTIDE SEQUENCE</scope>
    <source>
        <strain evidence="1">CHK32-1732</strain>
    </source>
</reference>
<dbReference type="AlphaFoldDB" id="A0A9D1ULE6"/>
<comment type="caution">
    <text evidence="1">The sequence shown here is derived from an EMBL/GenBank/DDBJ whole genome shotgun (WGS) entry which is preliminary data.</text>
</comment>
<accession>A0A9D1ULE6</accession>
<dbReference type="EMBL" id="DXGC01000042">
    <property type="protein sequence ID" value="HIW90856.1"/>
    <property type="molecule type" value="Genomic_DNA"/>
</dbReference>
<evidence type="ECO:0000313" key="2">
    <source>
        <dbReference type="Proteomes" id="UP000824190"/>
    </source>
</evidence>
<evidence type="ECO:0000313" key="1">
    <source>
        <dbReference type="EMBL" id="HIW90856.1"/>
    </source>
</evidence>
<dbReference type="Proteomes" id="UP000824190">
    <property type="component" value="Unassembled WGS sequence"/>
</dbReference>
<proteinExistence type="predicted"/>
<sequence>MPNTRDEGAYQQAVGAFKNPTLDLLHGRYATVAVTDAHFTARVIGAPNDKYSAIEPHVQVEYDILKDTSCRSWAKPKMGL</sequence>
<name>A0A9D1ULE6_9CORY</name>